<reference evidence="2" key="1">
    <citation type="submission" date="2013-08" db="EMBL/GenBank/DDBJ databases">
        <authorList>
            <person name="Mendez C."/>
            <person name="Richter M."/>
            <person name="Ferrer M."/>
            <person name="Sanchez J."/>
        </authorList>
    </citation>
    <scope>NUCLEOTIDE SEQUENCE</scope>
</reference>
<dbReference type="Gene3D" id="1.20.1640.10">
    <property type="entry name" value="Multidrug efflux transporter AcrB transmembrane domain"/>
    <property type="match status" value="1"/>
</dbReference>
<reference evidence="2" key="2">
    <citation type="journal article" date="2014" name="ISME J.">
        <title>Microbial stratification in low pH oxic and suboxic macroscopic growths along an acid mine drainage.</title>
        <authorList>
            <person name="Mendez-Garcia C."/>
            <person name="Mesa V."/>
            <person name="Sprenger R.R."/>
            <person name="Richter M."/>
            <person name="Diez M.S."/>
            <person name="Solano J."/>
            <person name="Bargiela R."/>
            <person name="Golyshina O.V."/>
            <person name="Manteca A."/>
            <person name="Ramos J.L."/>
            <person name="Gallego J.R."/>
            <person name="Llorente I."/>
            <person name="Martins Dos Santos V.A."/>
            <person name="Jensen O.N."/>
            <person name="Pelaez A.I."/>
            <person name="Sanchez J."/>
            <person name="Ferrer M."/>
        </authorList>
    </citation>
    <scope>NUCLEOTIDE SEQUENCE</scope>
</reference>
<accession>T0YM59</accession>
<dbReference type="GO" id="GO:0005886">
    <property type="term" value="C:plasma membrane"/>
    <property type="evidence" value="ECO:0007669"/>
    <property type="project" value="TreeGrafter"/>
</dbReference>
<dbReference type="AlphaFoldDB" id="T0YM59"/>
<comment type="caution">
    <text evidence="2">The sequence shown here is derived from an EMBL/GenBank/DDBJ whole genome shotgun (WGS) entry which is preliminary data.</text>
</comment>
<feature type="transmembrane region" description="Helical" evidence="1">
    <location>
        <begin position="201"/>
        <end position="218"/>
    </location>
</feature>
<feature type="transmembrane region" description="Helical" evidence="1">
    <location>
        <begin position="296"/>
        <end position="320"/>
    </location>
</feature>
<dbReference type="Pfam" id="PF00873">
    <property type="entry name" value="ACR_tran"/>
    <property type="match status" value="1"/>
</dbReference>
<dbReference type="GO" id="GO:0042910">
    <property type="term" value="F:xenobiotic transmembrane transporter activity"/>
    <property type="evidence" value="ECO:0007669"/>
    <property type="project" value="TreeGrafter"/>
</dbReference>
<name>T0YM59_9ZZZZ</name>
<dbReference type="EMBL" id="AUZZ01008744">
    <property type="protein sequence ID" value="EQD36511.1"/>
    <property type="molecule type" value="Genomic_DNA"/>
</dbReference>
<sequence>MTARHLPLTDLDKYAETRVAEQISMLSGVSAVDVFGGQTYAARIELNPYALAAHHLTITQVVQAVQSGNTNLPAGTLYGATRTYMVQAQGQLRNARAYNGLVVAYQNGAPVKLSSLGRAINSVEANKQVTYFLNKAVDHGRREPSIMLAVQRQPGSNAVTISKELHKVIATLSHDAPGDASLQIFHDHAQFVGSSIRDVKLTLLLSIVFVTLVIFLFLRNIRATLISALALPTSIVGTFAFMKLAGFGLDNLSLMGLTLAVGFVVDDAIVVLENIVRHREMGEPVFRAALLGTQEIGFTVVSMTLSLAAVFLPILLMGGIL</sequence>
<feature type="transmembrane region" description="Helical" evidence="1">
    <location>
        <begin position="225"/>
        <end position="242"/>
    </location>
</feature>
<keyword evidence="1" id="KW-0812">Transmembrane</keyword>
<dbReference type="SUPFAM" id="SSF82693">
    <property type="entry name" value="Multidrug efflux transporter AcrB pore domain, PN1, PN2, PC1 and PC2 subdomains"/>
    <property type="match status" value="1"/>
</dbReference>
<dbReference type="SUPFAM" id="SSF82714">
    <property type="entry name" value="Multidrug efflux transporter AcrB TolC docking domain, DN and DC subdomains"/>
    <property type="match status" value="1"/>
</dbReference>
<keyword evidence="1" id="KW-1133">Transmembrane helix</keyword>
<dbReference type="SUPFAM" id="SSF82866">
    <property type="entry name" value="Multidrug efflux transporter AcrB transmembrane domain"/>
    <property type="match status" value="1"/>
</dbReference>
<feature type="transmembrane region" description="Helical" evidence="1">
    <location>
        <begin position="254"/>
        <end position="276"/>
    </location>
</feature>
<dbReference type="InterPro" id="IPR001036">
    <property type="entry name" value="Acrflvin-R"/>
</dbReference>
<keyword evidence="1" id="KW-0472">Membrane</keyword>
<dbReference type="InterPro" id="IPR027463">
    <property type="entry name" value="AcrB_DN_DC_subdom"/>
</dbReference>
<organism evidence="2">
    <name type="scientific">mine drainage metagenome</name>
    <dbReference type="NCBI Taxonomy" id="410659"/>
    <lineage>
        <taxon>unclassified sequences</taxon>
        <taxon>metagenomes</taxon>
        <taxon>ecological metagenomes</taxon>
    </lineage>
</organism>
<dbReference type="PRINTS" id="PR00702">
    <property type="entry name" value="ACRIFLAVINRP"/>
</dbReference>
<proteinExistence type="predicted"/>
<dbReference type="Gene3D" id="3.30.70.1320">
    <property type="entry name" value="Multidrug efflux transporter AcrB pore domain like"/>
    <property type="match status" value="1"/>
</dbReference>
<dbReference type="PANTHER" id="PTHR32063:SF21">
    <property type="entry name" value="MULTIDRUG RESISTANCE PROTEIN MDTB"/>
    <property type="match status" value="1"/>
</dbReference>
<feature type="non-terminal residue" evidence="2">
    <location>
        <position position="321"/>
    </location>
</feature>
<dbReference type="Gene3D" id="3.30.2090.10">
    <property type="entry name" value="Multidrug efflux transporter AcrB TolC docking domain, DN and DC subdomains"/>
    <property type="match status" value="1"/>
</dbReference>
<dbReference type="PANTHER" id="PTHR32063">
    <property type="match status" value="1"/>
</dbReference>
<evidence type="ECO:0000313" key="2">
    <source>
        <dbReference type="EMBL" id="EQD36511.1"/>
    </source>
</evidence>
<evidence type="ECO:0000256" key="1">
    <source>
        <dbReference type="SAM" id="Phobius"/>
    </source>
</evidence>
<protein>
    <submittedName>
        <fullName evidence="2">Multidrug resistance protein MdtB</fullName>
    </submittedName>
</protein>
<gene>
    <name evidence="2" type="ORF">B2A_12133</name>
</gene>